<dbReference type="HOGENOM" id="CLU_2041504_0_0_1"/>
<evidence type="ECO:0000313" key="5">
    <source>
        <dbReference type="Proteomes" id="UP000002051"/>
    </source>
</evidence>
<reference evidence="4" key="3">
    <citation type="submission" date="2015-04" db="UniProtKB">
        <authorList>
            <consortium name="EnsemblPlants"/>
        </authorList>
    </citation>
    <scope>IDENTIFICATION</scope>
    <source>
        <strain evidence="4">cv. Jemalong A17</strain>
    </source>
</reference>
<proteinExistence type="predicted"/>
<dbReference type="AlphaFoldDB" id="A0A072V5W5"/>
<evidence type="ECO:0000256" key="2">
    <source>
        <dbReference type="SAM" id="SignalP"/>
    </source>
</evidence>
<name>A0A072V5W5_MEDTR</name>
<protein>
    <recommendedName>
        <fullName evidence="6">Transmembrane protein</fullName>
    </recommendedName>
</protein>
<keyword evidence="2" id="KW-0732">Signal</keyword>
<evidence type="ECO:0000256" key="1">
    <source>
        <dbReference type="SAM" id="MobiDB-lite"/>
    </source>
</evidence>
<evidence type="ECO:0000313" key="3">
    <source>
        <dbReference type="EMBL" id="KEH36743.1"/>
    </source>
</evidence>
<feature type="signal peptide" evidence="2">
    <location>
        <begin position="1"/>
        <end position="22"/>
    </location>
</feature>
<dbReference type="EMBL" id="CM001218">
    <property type="protein sequence ID" value="KEH36743.1"/>
    <property type="molecule type" value="Genomic_DNA"/>
</dbReference>
<reference evidence="3 5" key="2">
    <citation type="journal article" date="2014" name="BMC Genomics">
        <title>An improved genome release (version Mt4.0) for the model legume Medicago truncatula.</title>
        <authorList>
            <person name="Tang H."/>
            <person name="Krishnakumar V."/>
            <person name="Bidwell S."/>
            <person name="Rosen B."/>
            <person name="Chan A."/>
            <person name="Zhou S."/>
            <person name="Gentzbittel L."/>
            <person name="Childs K.L."/>
            <person name="Yandell M."/>
            <person name="Gundlach H."/>
            <person name="Mayer K.F."/>
            <person name="Schwartz D.C."/>
            <person name="Town C.D."/>
        </authorList>
    </citation>
    <scope>GENOME REANNOTATION</scope>
    <source>
        <strain evidence="3">A17</strain>
        <strain evidence="4 5">cv. Jemalong A17</strain>
    </source>
</reference>
<reference evidence="3 5" key="1">
    <citation type="journal article" date="2011" name="Nature">
        <title>The Medicago genome provides insight into the evolution of rhizobial symbioses.</title>
        <authorList>
            <person name="Young N.D."/>
            <person name="Debelle F."/>
            <person name="Oldroyd G.E."/>
            <person name="Geurts R."/>
            <person name="Cannon S.B."/>
            <person name="Udvardi M.K."/>
            <person name="Benedito V.A."/>
            <person name="Mayer K.F."/>
            <person name="Gouzy J."/>
            <person name="Schoof H."/>
            <person name="Van de Peer Y."/>
            <person name="Proost S."/>
            <person name="Cook D.R."/>
            <person name="Meyers B.C."/>
            <person name="Spannagl M."/>
            <person name="Cheung F."/>
            <person name="De Mita S."/>
            <person name="Krishnakumar V."/>
            <person name="Gundlach H."/>
            <person name="Zhou S."/>
            <person name="Mudge J."/>
            <person name="Bharti A.K."/>
            <person name="Murray J.D."/>
            <person name="Naoumkina M.A."/>
            <person name="Rosen B."/>
            <person name="Silverstein K.A."/>
            <person name="Tang H."/>
            <person name="Rombauts S."/>
            <person name="Zhao P.X."/>
            <person name="Zhou P."/>
            <person name="Barbe V."/>
            <person name="Bardou P."/>
            <person name="Bechner M."/>
            <person name="Bellec A."/>
            <person name="Berger A."/>
            <person name="Berges H."/>
            <person name="Bidwell S."/>
            <person name="Bisseling T."/>
            <person name="Choisne N."/>
            <person name="Couloux A."/>
            <person name="Denny R."/>
            <person name="Deshpande S."/>
            <person name="Dai X."/>
            <person name="Doyle J.J."/>
            <person name="Dudez A.M."/>
            <person name="Farmer A.D."/>
            <person name="Fouteau S."/>
            <person name="Franken C."/>
            <person name="Gibelin C."/>
            <person name="Gish J."/>
            <person name="Goldstein S."/>
            <person name="Gonzalez A.J."/>
            <person name="Green P.J."/>
            <person name="Hallab A."/>
            <person name="Hartog M."/>
            <person name="Hua A."/>
            <person name="Humphray S.J."/>
            <person name="Jeong D.H."/>
            <person name="Jing Y."/>
            <person name="Jocker A."/>
            <person name="Kenton S.M."/>
            <person name="Kim D.J."/>
            <person name="Klee K."/>
            <person name="Lai H."/>
            <person name="Lang C."/>
            <person name="Lin S."/>
            <person name="Macmil S.L."/>
            <person name="Magdelenat G."/>
            <person name="Matthews L."/>
            <person name="McCorrison J."/>
            <person name="Monaghan E.L."/>
            <person name="Mun J.H."/>
            <person name="Najar F.Z."/>
            <person name="Nicholson C."/>
            <person name="Noirot C."/>
            <person name="O'Bleness M."/>
            <person name="Paule C.R."/>
            <person name="Poulain J."/>
            <person name="Prion F."/>
            <person name="Qin B."/>
            <person name="Qu C."/>
            <person name="Retzel E.F."/>
            <person name="Riddle C."/>
            <person name="Sallet E."/>
            <person name="Samain S."/>
            <person name="Samson N."/>
            <person name="Sanders I."/>
            <person name="Saurat O."/>
            <person name="Scarpelli C."/>
            <person name="Schiex T."/>
            <person name="Segurens B."/>
            <person name="Severin A.J."/>
            <person name="Sherrier D.J."/>
            <person name="Shi R."/>
            <person name="Sims S."/>
            <person name="Singer S.R."/>
            <person name="Sinharoy S."/>
            <person name="Sterck L."/>
            <person name="Viollet A."/>
            <person name="Wang B.B."/>
            <person name="Wang K."/>
            <person name="Wang M."/>
            <person name="Wang X."/>
            <person name="Warfsmann J."/>
            <person name="Weissenbach J."/>
            <person name="White D.D."/>
            <person name="White J.D."/>
            <person name="Wiley G.B."/>
            <person name="Wincker P."/>
            <person name="Xing Y."/>
            <person name="Yang L."/>
            <person name="Yao Z."/>
            <person name="Ying F."/>
            <person name="Zhai J."/>
            <person name="Zhou L."/>
            <person name="Zuber A."/>
            <person name="Denarie J."/>
            <person name="Dixon R.A."/>
            <person name="May G.D."/>
            <person name="Schwartz D.C."/>
            <person name="Rogers J."/>
            <person name="Quetier F."/>
            <person name="Town C.D."/>
            <person name="Roe B.A."/>
        </authorList>
    </citation>
    <scope>NUCLEOTIDE SEQUENCE [LARGE SCALE GENOMIC DNA]</scope>
    <source>
        <strain evidence="3">A17</strain>
        <strain evidence="4 5">cv. Jemalong A17</strain>
    </source>
</reference>
<organism evidence="3 5">
    <name type="scientific">Medicago truncatula</name>
    <name type="common">Barrel medic</name>
    <name type="synonym">Medicago tribuloides</name>
    <dbReference type="NCBI Taxonomy" id="3880"/>
    <lineage>
        <taxon>Eukaryota</taxon>
        <taxon>Viridiplantae</taxon>
        <taxon>Streptophyta</taxon>
        <taxon>Embryophyta</taxon>
        <taxon>Tracheophyta</taxon>
        <taxon>Spermatophyta</taxon>
        <taxon>Magnoliopsida</taxon>
        <taxon>eudicotyledons</taxon>
        <taxon>Gunneridae</taxon>
        <taxon>Pentapetalae</taxon>
        <taxon>rosids</taxon>
        <taxon>fabids</taxon>
        <taxon>Fabales</taxon>
        <taxon>Fabaceae</taxon>
        <taxon>Papilionoideae</taxon>
        <taxon>50 kb inversion clade</taxon>
        <taxon>NPAAA clade</taxon>
        <taxon>Hologalegina</taxon>
        <taxon>IRL clade</taxon>
        <taxon>Trifolieae</taxon>
        <taxon>Medicago</taxon>
    </lineage>
</organism>
<feature type="region of interest" description="Disordered" evidence="1">
    <location>
        <begin position="86"/>
        <end position="121"/>
    </location>
</feature>
<dbReference type="EnsemblPlants" id="KEH36743">
    <property type="protein sequence ID" value="KEH36743"/>
    <property type="gene ID" value="MTR_2g021295"/>
</dbReference>
<accession>A0A072V5W5</accession>
<feature type="compositionally biased region" description="Low complexity" evidence="1">
    <location>
        <begin position="86"/>
        <end position="96"/>
    </location>
</feature>
<dbReference type="Proteomes" id="UP000002051">
    <property type="component" value="Chromosome 2"/>
</dbReference>
<sequence length="121" mass="13166">MGFICCLASFSMLCMFSLRNQSNNIASVTSLVSIFQSSREHFKICAFDNFHTQEYRILFSQTQHAFISTITASAINVCEPLKAESNAASSPSSLDTSHSDCPTSSKCSSEIDIQEGMSGMA</sequence>
<evidence type="ECO:0000313" key="4">
    <source>
        <dbReference type="EnsemblPlants" id="KEH36743"/>
    </source>
</evidence>
<keyword evidence="5" id="KW-1185">Reference proteome</keyword>
<feature type="chain" id="PRO_5014500267" description="Transmembrane protein" evidence="2">
    <location>
        <begin position="23"/>
        <end position="121"/>
    </location>
</feature>
<evidence type="ECO:0008006" key="6">
    <source>
        <dbReference type="Google" id="ProtNLM"/>
    </source>
</evidence>
<gene>
    <name evidence="3" type="ordered locus">MTR_2g021295</name>
</gene>